<dbReference type="GO" id="GO:0031177">
    <property type="term" value="F:phosphopantetheine binding"/>
    <property type="evidence" value="ECO:0007669"/>
    <property type="project" value="TreeGrafter"/>
</dbReference>
<comment type="caution">
    <text evidence="3">The sequence shown here is derived from an EMBL/GenBank/DDBJ whole genome shotgun (WGS) entry which is preliminary data.</text>
</comment>
<reference evidence="3 4" key="1">
    <citation type="journal article" date="2012" name="J. Bacteriol.">
        <title>Complete Genome Sequence of Mycobacterium fortuitum subsp. fortuitum Type Strain DSM46621.</title>
        <authorList>
            <person name="Ho Y.S."/>
            <person name="Adroub S.A."/>
            <person name="Aleisa F."/>
            <person name="Mahmood H."/>
            <person name="Othoum G."/>
            <person name="Rashid F."/>
            <person name="Zaher M."/>
            <person name="Ali S."/>
            <person name="Bitter W."/>
            <person name="Pain A."/>
            <person name="Abdallah A.M."/>
        </authorList>
    </citation>
    <scope>NUCLEOTIDE SEQUENCE [LARGE SCALE GENOMIC DNA]</scope>
    <source>
        <strain evidence="4">DSM46621</strain>
    </source>
</reference>
<dbReference type="Pfam" id="PF00501">
    <property type="entry name" value="AMP-binding"/>
    <property type="match status" value="1"/>
</dbReference>
<dbReference type="SUPFAM" id="SSF52777">
    <property type="entry name" value="CoA-dependent acyltransferases"/>
    <property type="match status" value="2"/>
</dbReference>
<dbReference type="PANTHER" id="PTHR45527">
    <property type="entry name" value="NONRIBOSOMAL PEPTIDE SYNTHETASE"/>
    <property type="match status" value="1"/>
</dbReference>
<accession>K0V1C1</accession>
<dbReference type="SUPFAM" id="SSF56801">
    <property type="entry name" value="Acetyl-CoA synthetase-like"/>
    <property type="match status" value="1"/>
</dbReference>
<dbReference type="GO" id="GO:0005737">
    <property type="term" value="C:cytoplasm"/>
    <property type="evidence" value="ECO:0007669"/>
    <property type="project" value="TreeGrafter"/>
</dbReference>
<protein>
    <submittedName>
        <fullName evidence="3">Syringomycin synthetase</fullName>
    </submittedName>
</protein>
<dbReference type="InterPro" id="IPR000873">
    <property type="entry name" value="AMP-dep_synth/lig_dom"/>
</dbReference>
<evidence type="ECO:0000259" key="1">
    <source>
        <dbReference type="Pfam" id="PF00501"/>
    </source>
</evidence>
<dbReference type="Gene3D" id="3.30.559.10">
    <property type="entry name" value="Chloramphenicol acetyltransferase-like domain"/>
    <property type="match status" value="1"/>
</dbReference>
<dbReference type="GO" id="GO:0043041">
    <property type="term" value="P:amino acid activation for nonribosomal peptide biosynthetic process"/>
    <property type="evidence" value="ECO:0007669"/>
    <property type="project" value="TreeGrafter"/>
</dbReference>
<dbReference type="EMBL" id="ALQB01000062">
    <property type="protein sequence ID" value="EJZ13167.1"/>
    <property type="molecule type" value="Genomic_DNA"/>
</dbReference>
<proteinExistence type="predicted"/>
<sequence>MQLDEQSLPVTRAQLDIWLAHDVAGTGTEWLLGLFVKIAGTLDRDALEWSIRRVVREAEPLRATFFEVDGQVYQKAAENPEVQLAFHDLRSAGDPVAEARDMAAAIQRAPMSFTEPLFRFALFQTRDDEHFLLACCHHIVLDGTGIALVGSRLASVYSAVFSGAPIPPPIFGSLADLIDNESRYEASAEYLDDEAYWTGNLPPEAGPNSWETESLDSQDAHWPSAAVPFDSNLLRQVDILARSKNVARSTVITAACALLVRGWCAEGSDVVLDFPVSRRVSPESRTLPGMVAGVVPLVVKASPATSISEFIDNVESHIQEALQHQRFPVHALERKVNPRAAGQMANRVSVNFLPSTFTLDFGGAQASASLTNAGVVGGFGLVFSSAGDELVLSTMGAGQPFSSFGVTDLAERLQRILIAFVSDPGLRLSSVGVLDAADCARLDEVGHRSVLLRPVVESSVPALFGVQVERAPDAVAVRFEGRSLSYRELDEASNRLAHLLAEYGAGPGECVALMLERSAQAVVAILGVLKSGAAYLP</sequence>
<dbReference type="HOGENOM" id="CLU_000022_2_4_11"/>
<dbReference type="InterPro" id="IPR001242">
    <property type="entry name" value="Condensation_dom"/>
</dbReference>
<gene>
    <name evidence="3" type="ORF">MFORT_15859</name>
</gene>
<dbReference type="Gene3D" id="3.30.559.30">
    <property type="entry name" value="Nonribosomal peptide synthetase, condensation domain"/>
    <property type="match status" value="1"/>
</dbReference>
<dbReference type="GO" id="GO:0044550">
    <property type="term" value="P:secondary metabolite biosynthetic process"/>
    <property type="evidence" value="ECO:0007669"/>
    <property type="project" value="TreeGrafter"/>
</dbReference>
<dbReference type="AlphaFoldDB" id="K0V1C1"/>
<dbReference type="Proteomes" id="UP000006043">
    <property type="component" value="Unassembled WGS sequence"/>
</dbReference>
<evidence type="ECO:0000313" key="4">
    <source>
        <dbReference type="Proteomes" id="UP000006043"/>
    </source>
</evidence>
<name>K0V1C1_MYCFO</name>
<feature type="non-terminal residue" evidence="3">
    <location>
        <position position="537"/>
    </location>
</feature>
<dbReference type="RefSeq" id="WP_004571463.1">
    <property type="nucleotide sequence ID" value="NZ_JH814759.1"/>
</dbReference>
<dbReference type="PANTHER" id="PTHR45527:SF1">
    <property type="entry name" value="FATTY ACID SYNTHASE"/>
    <property type="match status" value="1"/>
</dbReference>
<dbReference type="GO" id="GO:0008610">
    <property type="term" value="P:lipid biosynthetic process"/>
    <property type="evidence" value="ECO:0007669"/>
    <property type="project" value="UniProtKB-ARBA"/>
</dbReference>
<organism evidence="3 4">
    <name type="scientific">Mycolicibacterium fortuitum subsp. fortuitum DSM 46621 = ATCC 6841 = JCM 6387</name>
    <dbReference type="NCBI Taxonomy" id="1214102"/>
    <lineage>
        <taxon>Bacteria</taxon>
        <taxon>Bacillati</taxon>
        <taxon>Actinomycetota</taxon>
        <taxon>Actinomycetes</taxon>
        <taxon>Mycobacteriales</taxon>
        <taxon>Mycobacteriaceae</taxon>
        <taxon>Mycolicibacterium</taxon>
    </lineage>
</organism>
<evidence type="ECO:0000259" key="2">
    <source>
        <dbReference type="Pfam" id="PF00668"/>
    </source>
</evidence>
<feature type="domain" description="AMP-dependent synthetase/ligase" evidence="1">
    <location>
        <begin position="467"/>
        <end position="537"/>
    </location>
</feature>
<dbReference type="GO" id="GO:0003824">
    <property type="term" value="F:catalytic activity"/>
    <property type="evidence" value="ECO:0007669"/>
    <property type="project" value="InterPro"/>
</dbReference>
<dbReference type="Gene3D" id="3.40.50.980">
    <property type="match status" value="2"/>
</dbReference>
<evidence type="ECO:0000313" key="3">
    <source>
        <dbReference type="EMBL" id="EJZ13167.1"/>
    </source>
</evidence>
<dbReference type="Pfam" id="PF00668">
    <property type="entry name" value="Condensation"/>
    <property type="match status" value="1"/>
</dbReference>
<feature type="domain" description="Condensation" evidence="2">
    <location>
        <begin position="5"/>
        <end position="437"/>
    </location>
</feature>
<dbReference type="InterPro" id="IPR023213">
    <property type="entry name" value="CAT-like_dom_sf"/>
</dbReference>
<dbReference type="UniPathway" id="UPA00011"/>